<dbReference type="SMART" id="SM00225">
    <property type="entry name" value="BTB"/>
    <property type="match status" value="1"/>
</dbReference>
<gene>
    <name evidence="4" type="primary">Klhl9-002</name>
</gene>
<dbReference type="Gene3D" id="1.25.40.420">
    <property type="match status" value="1"/>
</dbReference>
<evidence type="ECO:0000256" key="2">
    <source>
        <dbReference type="ARBA" id="ARBA00022737"/>
    </source>
</evidence>
<dbReference type="InterPro" id="IPR000210">
    <property type="entry name" value="BTB/POZ_dom"/>
</dbReference>
<sequence>MVLFGSNQDQQKCNHASYLFNEMSKFQKVGILCDVKVPGQLHVVKAHKIVLMSANPKSDTSGCKGAENQTAICDFPVEEVLKAYAPNNTAEDPPGPEAVVDSLGQRLGALNDLRLHHCCCDVTLVANEMQCDVHKVVLAACSDYFRAMFTSKMKESMDNRVVLHNVDSFYVRTIIDFMYTGEITLDFNGACDLLEIAVFYQILPLINRCQTYLISNLSAQNCCYLTMMAHDLALDDFLSHCRSYAFEHFLELDHDDSEVDLLLADDLVACLSRNDLGNGISNTSTEQTVLRVVLRWLRRKCDDVEIPEQDRILSQVRFSLIAKQDIDICCRALAMDVDNNNNNNNGDDFFASFGPAFKKHYERAVTYHNRVFEQPLLHDRSDLRTDQYHRACVDGVLAPNPVKLPSYSKNVFVGVQDVNPDSEGNVPIRDPYHNVVDFNGFLYLLGSTRTRDSCYSRTVTRYDPRLDSTIAIASMGEERGDFVACVLNDYIYVIGGRNRHGALASCERYDPRQNSWEKIADLPQGIYMAAGLAHDGCIYVTGGFNDYETTGTTLRYHVTDDTWEEIFAPMMCDRGFHALVKGHDGLLWAVGGVDNPFSGRNVWEVEAFDPDLEMWRFVGQVLPVQPFLSMMRINVFLERDNRTCVFPVSTPHKYPMLEHVPRSRMWFEMRSRVVVSQVQVD</sequence>
<keyword evidence="1" id="KW-0880">Kelch repeat</keyword>
<proteinExistence type="evidence at transcript level"/>
<accession>A0A6F9DGQ6</accession>
<dbReference type="Pfam" id="PF07707">
    <property type="entry name" value="BACK"/>
    <property type="match status" value="1"/>
</dbReference>
<evidence type="ECO:0000259" key="3">
    <source>
        <dbReference type="PROSITE" id="PS50097"/>
    </source>
</evidence>
<dbReference type="Pfam" id="PF01344">
    <property type="entry name" value="Kelch_1"/>
    <property type="match status" value="2"/>
</dbReference>
<dbReference type="Gene3D" id="3.30.710.10">
    <property type="entry name" value="Potassium Channel Kv1.1, Chain A"/>
    <property type="match status" value="1"/>
</dbReference>
<feature type="domain" description="BTB" evidence="3">
    <location>
        <begin position="120"/>
        <end position="187"/>
    </location>
</feature>
<evidence type="ECO:0000256" key="1">
    <source>
        <dbReference type="ARBA" id="ARBA00022441"/>
    </source>
</evidence>
<dbReference type="InterPro" id="IPR011705">
    <property type="entry name" value="BACK"/>
</dbReference>
<dbReference type="InterPro" id="IPR006652">
    <property type="entry name" value="Kelch_1"/>
</dbReference>
<protein>
    <submittedName>
        <fullName evidence="4">Kelch-like protein 9</fullName>
    </submittedName>
</protein>
<dbReference type="SUPFAM" id="SSF54695">
    <property type="entry name" value="POZ domain"/>
    <property type="match status" value="1"/>
</dbReference>
<organism evidence="4">
    <name type="scientific">Phallusia mammillata</name>
    <dbReference type="NCBI Taxonomy" id="59560"/>
    <lineage>
        <taxon>Eukaryota</taxon>
        <taxon>Metazoa</taxon>
        <taxon>Chordata</taxon>
        <taxon>Tunicata</taxon>
        <taxon>Ascidiacea</taxon>
        <taxon>Phlebobranchia</taxon>
        <taxon>Ascidiidae</taxon>
        <taxon>Phallusia</taxon>
    </lineage>
</organism>
<dbReference type="Pfam" id="PF00651">
    <property type="entry name" value="BTB"/>
    <property type="match status" value="1"/>
</dbReference>
<dbReference type="SMART" id="SM00875">
    <property type="entry name" value="BACK"/>
    <property type="match status" value="1"/>
</dbReference>
<name>A0A6F9DGQ6_9ASCI</name>
<dbReference type="EMBL" id="LR786306">
    <property type="protein sequence ID" value="CAB3260037.1"/>
    <property type="molecule type" value="mRNA"/>
</dbReference>
<dbReference type="SUPFAM" id="SSF117281">
    <property type="entry name" value="Kelch motif"/>
    <property type="match status" value="1"/>
</dbReference>
<dbReference type="PIRSF" id="PIRSF037037">
    <property type="entry name" value="Kelch-like_protein_gigaxonin"/>
    <property type="match status" value="1"/>
</dbReference>
<dbReference type="PANTHER" id="PTHR45632">
    <property type="entry name" value="LD33804P"/>
    <property type="match status" value="1"/>
</dbReference>
<dbReference type="PANTHER" id="PTHR45632:SF3">
    <property type="entry name" value="KELCH-LIKE PROTEIN 32"/>
    <property type="match status" value="1"/>
</dbReference>
<dbReference type="InterPro" id="IPR011333">
    <property type="entry name" value="SKP1/BTB/POZ_sf"/>
</dbReference>
<dbReference type="PROSITE" id="PS50097">
    <property type="entry name" value="BTB"/>
    <property type="match status" value="1"/>
</dbReference>
<dbReference type="InterPro" id="IPR017096">
    <property type="entry name" value="BTB-kelch_protein"/>
</dbReference>
<dbReference type="AlphaFoldDB" id="A0A6F9DGQ6"/>
<dbReference type="Gene3D" id="2.120.10.80">
    <property type="entry name" value="Kelch-type beta propeller"/>
    <property type="match status" value="1"/>
</dbReference>
<dbReference type="InterPro" id="IPR015915">
    <property type="entry name" value="Kelch-typ_b-propeller"/>
</dbReference>
<keyword evidence="2" id="KW-0677">Repeat</keyword>
<reference evidence="4" key="1">
    <citation type="submission" date="2020-04" db="EMBL/GenBank/DDBJ databases">
        <authorList>
            <person name="Neveu A P."/>
        </authorList>
    </citation>
    <scope>NUCLEOTIDE SEQUENCE</scope>
    <source>
        <tissue evidence="4">Whole embryo</tissue>
    </source>
</reference>
<dbReference type="SMART" id="SM00612">
    <property type="entry name" value="Kelch"/>
    <property type="match status" value="2"/>
</dbReference>
<evidence type="ECO:0000313" key="4">
    <source>
        <dbReference type="EMBL" id="CAB3260037.1"/>
    </source>
</evidence>